<gene>
    <name evidence="2" type="ORF">Plec18167_001505</name>
</gene>
<evidence type="ECO:0008006" key="4">
    <source>
        <dbReference type="Google" id="ProtNLM"/>
    </source>
</evidence>
<feature type="region of interest" description="Disordered" evidence="1">
    <location>
        <begin position="35"/>
        <end position="56"/>
    </location>
</feature>
<feature type="compositionally biased region" description="Basic and acidic residues" evidence="1">
    <location>
        <begin position="38"/>
        <end position="56"/>
    </location>
</feature>
<dbReference type="EMBL" id="JAVDPF010000003">
    <property type="protein sequence ID" value="KAL1884850.1"/>
    <property type="molecule type" value="Genomic_DNA"/>
</dbReference>
<comment type="caution">
    <text evidence="2">The sequence shown here is derived from an EMBL/GenBank/DDBJ whole genome shotgun (WGS) entry which is preliminary data.</text>
</comment>
<proteinExistence type="predicted"/>
<dbReference type="Proteomes" id="UP001583193">
    <property type="component" value="Unassembled WGS sequence"/>
</dbReference>
<name>A0ABR3YA41_9EURO</name>
<reference evidence="2 3" key="1">
    <citation type="journal article" date="2024" name="IMA Fungus">
        <title>IMA Genome - F19 : A genome assembly and annotation guide to empower mycologists, including annotated draft genome sequences of Ceratocystis pirilliformis, Diaporthe australafricana, Fusarium ophioides, Paecilomyces lecythidis, and Sporothrix stenoceras.</title>
        <authorList>
            <person name="Aylward J."/>
            <person name="Wilson A.M."/>
            <person name="Visagie C.M."/>
            <person name="Spraker J."/>
            <person name="Barnes I."/>
            <person name="Buitendag C."/>
            <person name="Ceriani C."/>
            <person name="Del Mar Angel L."/>
            <person name="du Plessis D."/>
            <person name="Fuchs T."/>
            <person name="Gasser K."/>
            <person name="Kramer D."/>
            <person name="Li W."/>
            <person name="Munsamy K."/>
            <person name="Piso A."/>
            <person name="Price J.L."/>
            <person name="Sonnekus B."/>
            <person name="Thomas C."/>
            <person name="van der Nest A."/>
            <person name="van Dijk A."/>
            <person name="van Heerden A."/>
            <person name="van Vuuren N."/>
            <person name="Yilmaz N."/>
            <person name="Duong T.A."/>
            <person name="van der Merwe N.A."/>
            <person name="Wingfield M.J."/>
            <person name="Wingfield B.D."/>
        </authorList>
    </citation>
    <scope>NUCLEOTIDE SEQUENCE [LARGE SCALE GENOMIC DNA]</scope>
    <source>
        <strain evidence="2 3">CMW 18167</strain>
    </source>
</reference>
<sequence>MIYGYLIRKITYWIMELFEGLNYFSFGEYMLPEQSAQENEHKADQGAHEAKKKEPDPLALPCSLPGWDTGNYKNGRHPLFTLPTELVLHITSFVSAEEKASLALTCKHLLYVLGDESVRMTNDRKEQDEYAHIVLQLNRWKLLKFLEKDFPNHFVCHTCAHFHLNMPIKPSYVSFYPPASLCITRTNIFFRGVWSWCVGYEKVHGLMMAHRNKWPYAASLDDFKYEKRFTMSKFRLRLLREGTTAETIRAIAPSPDDEDDEIECHEIVSATIACNELLLDLRATFFVDREATSLEEYVVNERCPNHGVGILGDLNWLRKLGSSGRVCLECAAHTDIRIQESREKPEMDEIRVWTMISLGSGEESSKKRWEKACGRAIKR</sequence>
<evidence type="ECO:0000256" key="1">
    <source>
        <dbReference type="SAM" id="MobiDB-lite"/>
    </source>
</evidence>
<protein>
    <recommendedName>
        <fullName evidence="4">F-box domain-containing protein</fullName>
    </recommendedName>
</protein>
<accession>A0ABR3YA41</accession>
<dbReference type="SUPFAM" id="SSF81383">
    <property type="entry name" value="F-box domain"/>
    <property type="match status" value="1"/>
</dbReference>
<organism evidence="2 3">
    <name type="scientific">Paecilomyces lecythidis</name>
    <dbReference type="NCBI Taxonomy" id="3004212"/>
    <lineage>
        <taxon>Eukaryota</taxon>
        <taxon>Fungi</taxon>
        <taxon>Dikarya</taxon>
        <taxon>Ascomycota</taxon>
        <taxon>Pezizomycotina</taxon>
        <taxon>Eurotiomycetes</taxon>
        <taxon>Eurotiomycetidae</taxon>
        <taxon>Eurotiales</taxon>
        <taxon>Thermoascaceae</taxon>
        <taxon>Paecilomyces</taxon>
    </lineage>
</organism>
<evidence type="ECO:0000313" key="2">
    <source>
        <dbReference type="EMBL" id="KAL1884850.1"/>
    </source>
</evidence>
<evidence type="ECO:0000313" key="3">
    <source>
        <dbReference type="Proteomes" id="UP001583193"/>
    </source>
</evidence>
<dbReference type="InterPro" id="IPR036047">
    <property type="entry name" value="F-box-like_dom_sf"/>
</dbReference>
<keyword evidence="3" id="KW-1185">Reference proteome</keyword>